<name>A0A1S7DQZ0_RIEAN</name>
<protein>
    <recommendedName>
        <fullName evidence="4">Histidine kinase</fullName>
    </recommendedName>
</protein>
<evidence type="ECO:0000313" key="3">
    <source>
        <dbReference type="Proteomes" id="UP000189883"/>
    </source>
</evidence>
<dbReference type="AlphaFoldDB" id="A0A1S7DQZ0"/>
<evidence type="ECO:0008006" key="4">
    <source>
        <dbReference type="Google" id="ProtNLM"/>
    </source>
</evidence>
<organism evidence="2 3">
    <name type="scientific">Riemerella anatipestifer</name>
    <name type="common">Moraxella anatipestifer</name>
    <dbReference type="NCBI Taxonomy" id="34085"/>
    <lineage>
        <taxon>Bacteria</taxon>
        <taxon>Pseudomonadati</taxon>
        <taxon>Bacteroidota</taxon>
        <taxon>Flavobacteriia</taxon>
        <taxon>Flavobacteriales</taxon>
        <taxon>Weeksellaceae</taxon>
        <taxon>Riemerella</taxon>
    </lineage>
</organism>
<dbReference type="RefSeq" id="WP_079206815.1">
    <property type="nucleotide sequence ID" value="NZ_CP011859.1"/>
</dbReference>
<accession>A0A1S7DQZ0</accession>
<sequence length="222" mass="25635">MIKKIALVVLLALAQVFYTQTAKEIIDKNIELTGGLTKWKLLNSIMLQGKVVLGIQEEYPIKIYQQRPNLTKTSIIINNKESVIEAYDGKKGYAMNYANNKLQEFENYQPQSFDTDFIDFEAKGFTAVILGKDKVGERLCYKVELTKNVNKTLYYFDTENYMLLKEVKKGEALLYSDFKKVNGLTMPFRIEASTPKKEGDYVMLFNKIEVNKVFPENTFKIK</sequence>
<feature type="signal peptide" evidence="1">
    <location>
        <begin position="1"/>
        <end position="22"/>
    </location>
</feature>
<proteinExistence type="predicted"/>
<keyword evidence="1" id="KW-0732">Signal</keyword>
<gene>
    <name evidence="2" type="ORF">AB406_0572</name>
</gene>
<dbReference type="Proteomes" id="UP000189883">
    <property type="component" value="Chromosome"/>
</dbReference>
<evidence type="ECO:0000313" key="2">
    <source>
        <dbReference type="EMBL" id="AQY21530.1"/>
    </source>
</evidence>
<dbReference type="Gene3D" id="2.50.20.10">
    <property type="entry name" value="Lipoprotein localisation LolA/LolB/LppX"/>
    <property type="match status" value="1"/>
</dbReference>
<reference evidence="2 3" key="1">
    <citation type="submission" date="2015-06" db="EMBL/GenBank/DDBJ databases">
        <title>R. anatipestifer strain HXb2 is the most virulent strain so far, and the genome sequence would help us uncover the pathogenesis.</title>
        <authorList>
            <person name="Hu Q."/>
            <person name="Qi J."/>
            <person name="Bo H."/>
            <person name="Liu G."/>
            <person name="Tao M."/>
            <person name="Ding Y."/>
            <person name="Xue Y."/>
        </authorList>
    </citation>
    <scope>NUCLEOTIDE SEQUENCE [LARGE SCALE GENOMIC DNA]</scope>
    <source>
        <strain evidence="2 3">HXb2</strain>
    </source>
</reference>
<evidence type="ECO:0000256" key="1">
    <source>
        <dbReference type="SAM" id="SignalP"/>
    </source>
</evidence>
<feature type="chain" id="PRO_5012142277" description="Histidine kinase" evidence="1">
    <location>
        <begin position="23"/>
        <end position="222"/>
    </location>
</feature>
<dbReference type="EMBL" id="CP011859">
    <property type="protein sequence ID" value="AQY21530.1"/>
    <property type="molecule type" value="Genomic_DNA"/>
</dbReference>